<dbReference type="GO" id="GO:0006508">
    <property type="term" value="P:proteolysis"/>
    <property type="evidence" value="ECO:0007669"/>
    <property type="project" value="UniProtKB-KW"/>
</dbReference>
<dbReference type="EMBL" id="WIND01000004">
    <property type="protein sequence ID" value="MSU89427.1"/>
    <property type="molecule type" value="Genomic_DNA"/>
</dbReference>
<keyword evidence="1" id="KW-0812">Transmembrane</keyword>
<evidence type="ECO:0000259" key="2">
    <source>
        <dbReference type="Pfam" id="PF02517"/>
    </source>
</evidence>
<feature type="transmembrane region" description="Helical" evidence="1">
    <location>
        <begin position="278"/>
        <end position="298"/>
    </location>
</feature>
<dbReference type="GO" id="GO:0008237">
    <property type="term" value="F:metallopeptidase activity"/>
    <property type="evidence" value="ECO:0007669"/>
    <property type="project" value="UniProtKB-KW"/>
</dbReference>
<organism evidence="3 4">
    <name type="scientific">Halovulum marinum</name>
    <dbReference type="NCBI Taxonomy" id="2662447"/>
    <lineage>
        <taxon>Bacteria</taxon>
        <taxon>Pseudomonadati</taxon>
        <taxon>Pseudomonadota</taxon>
        <taxon>Alphaproteobacteria</taxon>
        <taxon>Rhodobacterales</taxon>
        <taxon>Paracoccaceae</taxon>
        <taxon>Halovulum</taxon>
    </lineage>
</organism>
<feature type="transmembrane region" description="Helical" evidence="1">
    <location>
        <begin position="21"/>
        <end position="52"/>
    </location>
</feature>
<feature type="transmembrane region" description="Helical" evidence="1">
    <location>
        <begin position="236"/>
        <end position="258"/>
    </location>
</feature>
<name>A0A6L5YYR4_9RHOB</name>
<feature type="transmembrane region" description="Helical" evidence="1">
    <location>
        <begin position="210"/>
        <end position="229"/>
    </location>
</feature>
<keyword evidence="1" id="KW-1133">Transmembrane helix</keyword>
<reference evidence="3 4" key="1">
    <citation type="submission" date="2019-10" db="EMBL/GenBank/DDBJ databases">
        <title>Cognatihalovulum marinum gen. nov. sp. nov., a new member of the family Rhodobacteraceae isolated from deep seawater of the Northwest Indian Ocean.</title>
        <authorList>
            <person name="Ruan C."/>
            <person name="Wang J."/>
            <person name="Zheng X."/>
            <person name="Song L."/>
            <person name="Zhu Y."/>
            <person name="Huang Y."/>
            <person name="Lu Z."/>
            <person name="Du W."/>
            <person name="Huang L."/>
            <person name="Dai X."/>
        </authorList>
    </citation>
    <scope>NUCLEOTIDE SEQUENCE [LARGE SCALE GENOMIC DNA]</scope>
    <source>
        <strain evidence="3 4">2CG4</strain>
    </source>
</reference>
<dbReference type="AlphaFoldDB" id="A0A6L5YYR4"/>
<dbReference type="PANTHER" id="PTHR36435:SF1">
    <property type="entry name" value="CAAX AMINO TERMINAL PROTEASE FAMILY PROTEIN"/>
    <property type="match status" value="1"/>
</dbReference>
<sequence>MTTPLDNYRTEVAPLRDRAQIWRLLVGLGFAAGGQVAATLVIFAAFAGIVALGGVPFGQALDQAGALRSPGSLIAVLATFAGVTAGLWLAMRLLHRAPLGAVTGTGGRLDGNGFAVAAALFLALGLVAVLLTLPFQGLQRNLDLGRWVIWVGPALLVTFIQVHAEELVFRGYLQAHLASRFRSPAVFIGVPALIFASAHLPNAAAFGANAWLVLLAPLMIGLMTGHLTVRTGNLGAAVGLHFANNTLGLLLVAVPGPFGQLGLFQHPFDPADVATVRPFILGNLGFLLLAYGAFLVLVPPRRAGLQHSAEVFK</sequence>
<accession>A0A6L5YYR4</accession>
<keyword evidence="3" id="KW-0378">Hydrolase</keyword>
<feature type="transmembrane region" description="Helical" evidence="1">
    <location>
        <begin position="114"/>
        <end position="135"/>
    </location>
</feature>
<gene>
    <name evidence="3" type="ORF">GE300_07335</name>
</gene>
<feature type="transmembrane region" description="Helical" evidence="1">
    <location>
        <begin position="147"/>
        <end position="164"/>
    </location>
</feature>
<feature type="domain" description="CAAX prenyl protease 2/Lysostaphin resistance protein A-like" evidence="2">
    <location>
        <begin position="151"/>
        <end position="246"/>
    </location>
</feature>
<dbReference type="Pfam" id="PF02517">
    <property type="entry name" value="Rce1-like"/>
    <property type="match status" value="1"/>
</dbReference>
<evidence type="ECO:0000256" key="1">
    <source>
        <dbReference type="SAM" id="Phobius"/>
    </source>
</evidence>
<keyword evidence="3" id="KW-0482">Metalloprotease</keyword>
<dbReference type="GO" id="GO:0080120">
    <property type="term" value="P:CAAX-box protein maturation"/>
    <property type="evidence" value="ECO:0007669"/>
    <property type="project" value="UniProtKB-ARBA"/>
</dbReference>
<evidence type="ECO:0000313" key="4">
    <source>
        <dbReference type="Proteomes" id="UP000474957"/>
    </source>
</evidence>
<dbReference type="InterPro" id="IPR003675">
    <property type="entry name" value="Rce1/LyrA-like_dom"/>
</dbReference>
<feature type="transmembrane region" description="Helical" evidence="1">
    <location>
        <begin position="185"/>
        <end position="204"/>
    </location>
</feature>
<dbReference type="Proteomes" id="UP000474957">
    <property type="component" value="Unassembled WGS sequence"/>
</dbReference>
<protein>
    <submittedName>
        <fullName evidence="3">CPBP family intramembrane metalloprotease</fullName>
    </submittedName>
</protein>
<dbReference type="PANTHER" id="PTHR36435">
    <property type="entry name" value="SLR1288 PROTEIN"/>
    <property type="match status" value="1"/>
</dbReference>
<evidence type="ECO:0000313" key="3">
    <source>
        <dbReference type="EMBL" id="MSU89427.1"/>
    </source>
</evidence>
<dbReference type="InterPro" id="IPR052710">
    <property type="entry name" value="CAAX_protease"/>
</dbReference>
<keyword evidence="3" id="KW-0645">Protease</keyword>
<proteinExistence type="predicted"/>
<dbReference type="GO" id="GO:0004175">
    <property type="term" value="F:endopeptidase activity"/>
    <property type="evidence" value="ECO:0007669"/>
    <property type="project" value="UniProtKB-ARBA"/>
</dbReference>
<keyword evidence="4" id="KW-1185">Reference proteome</keyword>
<comment type="caution">
    <text evidence="3">The sequence shown here is derived from an EMBL/GenBank/DDBJ whole genome shotgun (WGS) entry which is preliminary data.</text>
</comment>
<keyword evidence="1" id="KW-0472">Membrane</keyword>
<dbReference type="RefSeq" id="WP_154445915.1">
    <property type="nucleotide sequence ID" value="NZ_WIND01000004.1"/>
</dbReference>
<feature type="transmembrane region" description="Helical" evidence="1">
    <location>
        <begin position="72"/>
        <end position="94"/>
    </location>
</feature>